<keyword evidence="2" id="KW-0732">Signal</keyword>
<reference evidence="3" key="1">
    <citation type="submission" date="2021-03" db="EMBL/GenBank/DDBJ databases">
        <authorList>
            <person name="Tagirdzhanova G."/>
        </authorList>
    </citation>
    <scope>NUCLEOTIDE SEQUENCE</scope>
</reference>
<dbReference type="AlphaFoldDB" id="A0A8H3F5F9"/>
<name>A0A8H3F5F9_9LECA</name>
<proteinExistence type="predicted"/>
<evidence type="ECO:0000256" key="1">
    <source>
        <dbReference type="SAM" id="MobiDB-lite"/>
    </source>
</evidence>
<evidence type="ECO:0000313" key="4">
    <source>
        <dbReference type="Proteomes" id="UP000664534"/>
    </source>
</evidence>
<organism evidence="3 4">
    <name type="scientific">Imshaugia aleurites</name>
    <dbReference type="NCBI Taxonomy" id="172621"/>
    <lineage>
        <taxon>Eukaryota</taxon>
        <taxon>Fungi</taxon>
        <taxon>Dikarya</taxon>
        <taxon>Ascomycota</taxon>
        <taxon>Pezizomycotina</taxon>
        <taxon>Lecanoromycetes</taxon>
        <taxon>OSLEUM clade</taxon>
        <taxon>Lecanoromycetidae</taxon>
        <taxon>Lecanorales</taxon>
        <taxon>Lecanorineae</taxon>
        <taxon>Parmeliaceae</taxon>
        <taxon>Imshaugia</taxon>
    </lineage>
</organism>
<keyword evidence="4" id="KW-1185">Reference proteome</keyword>
<evidence type="ECO:0000313" key="3">
    <source>
        <dbReference type="EMBL" id="CAF9917973.1"/>
    </source>
</evidence>
<feature type="region of interest" description="Disordered" evidence="1">
    <location>
        <begin position="95"/>
        <end position="118"/>
    </location>
</feature>
<dbReference type="OrthoDB" id="5423771at2759"/>
<dbReference type="Proteomes" id="UP000664534">
    <property type="component" value="Unassembled WGS sequence"/>
</dbReference>
<accession>A0A8H3F5F9</accession>
<comment type="caution">
    <text evidence="3">The sequence shown here is derived from an EMBL/GenBank/DDBJ whole genome shotgun (WGS) entry which is preliminary data.</text>
</comment>
<feature type="signal peptide" evidence="2">
    <location>
        <begin position="1"/>
        <end position="19"/>
    </location>
</feature>
<gene>
    <name evidence="3" type="ORF">IMSHALPRED_003800</name>
</gene>
<sequence length="423" mass="43290">MAFTTVFCLSLLAAFHASAQLTCTTLQPVFELELDATSTVYRSTITSTSSVDCAGCSLVVSTFSAIVTTPIPTPTTTTTEAATTSATFICLPETSASTSSSTSSISTASTAGPTASPLPPVAPTVQDFIDELSTAILYAELLSNAGDEAKLCSVINPASLDEISGIAINGSAVQREVCALAAIDFASPSLSASVVRENQAGVSYLATALFAVQVAGHYAGGANLATLCSEIEAALIDNLFINYTPNVGTAVKDYVCSAATASASATSTATASTSLPPYPQNNTTTSTPTCASPTGFANTVVPAPRALATSNFEVAPAFTAAHTVFIITDTNTALSEAAIASFCLDQCIAYRPNSTTGPCLSFDVNLGRPIPPTGNGGPMQWFCSGYDAYLANDGSDYVPVEVAGSYMFGLGVNRVCNGTYRAY</sequence>
<protein>
    <submittedName>
        <fullName evidence="3">Uncharacterized protein</fullName>
    </submittedName>
</protein>
<dbReference type="EMBL" id="CAJPDT010000019">
    <property type="protein sequence ID" value="CAF9917973.1"/>
    <property type="molecule type" value="Genomic_DNA"/>
</dbReference>
<feature type="chain" id="PRO_5034243402" evidence="2">
    <location>
        <begin position="20"/>
        <end position="423"/>
    </location>
</feature>
<evidence type="ECO:0000256" key="2">
    <source>
        <dbReference type="SAM" id="SignalP"/>
    </source>
</evidence>
<feature type="region of interest" description="Disordered" evidence="1">
    <location>
        <begin position="269"/>
        <end position="289"/>
    </location>
</feature>
<feature type="compositionally biased region" description="Low complexity" evidence="1">
    <location>
        <begin position="95"/>
        <end position="115"/>
    </location>
</feature>